<dbReference type="SMART" id="SM00481">
    <property type="entry name" value="POLIIIAc"/>
    <property type="match status" value="1"/>
</dbReference>
<dbReference type="OrthoDB" id="9804333at2"/>
<dbReference type="Pfam" id="PF02811">
    <property type="entry name" value="PHP"/>
    <property type="match status" value="1"/>
</dbReference>
<evidence type="ECO:0000313" key="3">
    <source>
        <dbReference type="Proteomes" id="UP000184310"/>
    </source>
</evidence>
<feature type="domain" description="Polymerase/histidinol phosphatase N-terminal" evidence="1">
    <location>
        <begin position="4"/>
        <end position="70"/>
    </location>
</feature>
<dbReference type="InterPro" id="IPR016195">
    <property type="entry name" value="Pol/histidinol_Pase-like"/>
</dbReference>
<dbReference type="GO" id="GO:0035312">
    <property type="term" value="F:5'-3' DNA exonuclease activity"/>
    <property type="evidence" value="ECO:0007669"/>
    <property type="project" value="TreeGrafter"/>
</dbReference>
<sequence length="277" mass="31549">MTKVDLHIHSKYSDDGEFSPEEIVCMAIEAGVNKIAIADHNSVKGVKEAVEYSKNRDIDVISGIEIDCTYEGVNLHILGYDIDYNEVCFLKLEEDIINQEINASEEKIKKIEEYLKVKINRESIKELAPNGIVTGELIGEILLSDESIYNNEYLKPYRSGGERSDMPFVNFYWDYFSQGKPAYVEIKYPSLKDTIAMIKNSNGYAVIAHPGNNLKNKLDLLDRIIDEGIDGIEVYSSYHNKEQKEYFSKKALENNLIITYGSDFHGKNKPNIRIGEI</sequence>
<dbReference type="EMBL" id="FQZB01000015">
    <property type="protein sequence ID" value="SHK28939.1"/>
    <property type="molecule type" value="Genomic_DNA"/>
</dbReference>
<evidence type="ECO:0000259" key="1">
    <source>
        <dbReference type="SMART" id="SM00481"/>
    </source>
</evidence>
<reference evidence="2 3" key="1">
    <citation type="submission" date="2016-11" db="EMBL/GenBank/DDBJ databases">
        <authorList>
            <person name="Jaros S."/>
            <person name="Januszkiewicz K."/>
            <person name="Wedrychowicz H."/>
        </authorList>
    </citation>
    <scope>NUCLEOTIDE SEQUENCE [LARGE SCALE GENOMIC DNA]</scope>
    <source>
        <strain evidence="2 3">DSM 21758</strain>
    </source>
</reference>
<dbReference type="PANTHER" id="PTHR42924">
    <property type="entry name" value="EXONUCLEASE"/>
    <property type="match status" value="1"/>
</dbReference>
<dbReference type="InterPro" id="IPR003141">
    <property type="entry name" value="Pol/His_phosphatase_N"/>
</dbReference>
<gene>
    <name evidence="2" type="ORF">SAMN02745163_03575</name>
</gene>
<dbReference type="CDD" id="cd07438">
    <property type="entry name" value="PHP_HisPPase_AMP"/>
    <property type="match status" value="1"/>
</dbReference>
<accession>A0A1M6R8Y0</accession>
<name>A0A1M6R8Y0_9CLOT</name>
<dbReference type="STRING" id="1121302.SAMN02745163_03575"/>
<dbReference type="Gene3D" id="3.20.20.140">
    <property type="entry name" value="Metal-dependent hydrolases"/>
    <property type="match status" value="1"/>
</dbReference>
<dbReference type="InterPro" id="IPR004013">
    <property type="entry name" value="PHP_dom"/>
</dbReference>
<dbReference type="Gene3D" id="1.10.150.650">
    <property type="match status" value="1"/>
</dbReference>
<dbReference type="GO" id="GO:0004534">
    <property type="term" value="F:5'-3' RNA exonuclease activity"/>
    <property type="evidence" value="ECO:0007669"/>
    <property type="project" value="TreeGrafter"/>
</dbReference>
<evidence type="ECO:0000313" key="2">
    <source>
        <dbReference type="EMBL" id="SHK28939.1"/>
    </source>
</evidence>
<proteinExistence type="predicted"/>
<dbReference type="PANTHER" id="PTHR42924:SF3">
    <property type="entry name" value="POLYMERASE_HISTIDINOL PHOSPHATASE N-TERMINAL DOMAIN-CONTAINING PROTEIN"/>
    <property type="match status" value="1"/>
</dbReference>
<dbReference type="Proteomes" id="UP000184310">
    <property type="component" value="Unassembled WGS sequence"/>
</dbReference>
<dbReference type="InterPro" id="IPR052018">
    <property type="entry name" value="PHP_domain"/>
</dbReference>
<keyword evidence="3" id="KW-1185">Reference proteome</keyword>
<organism evidence="2 3">
    <name type="scientific">Clostridium cavendishii DSM 21758</name>
    <dbReference type="NCBI Taxonomy" id="1121302"/>
    <lineage>
        <taxon>Bacteria</taxon>
        <taxon>Bacillati</taxon>
        <taxon>Bacillota</taxon>
        <taxon>Clostridia</taxon>
        <taxon>Eubacteriales</taxon>
        <taxon>Clostridiaceae</taxon>
        <taxon>Clostridium</taxon>
    </lineage>
</organism>
<dbReference type="RefSeq" id="WP_072991107.1">
    <property type="nucleotide sequence ID" value="NZ_FQZB01000015.1"/>
</dbReference>
<protein>
    <recommendedName>
        <fullName evidence="1">Polymerase/histidinol phosphatase N-terminal domain-containing protein</fullName>
    </recommendedName>
</protein>
<dbReference type="AlphaFoldDB" id="A0A1M6R8Y0"/>
<dbReference type="SUPFAM" id="SSF89550">
    <property type="entry name" value="PHP domain-like"/>
    <property type="match status" value="1"/>
</dbReference>